<evidence type="ECO:0000256" key="1">
    <source>
        <dbReference type="ARBA" id="ARBA00002388"/>
    </source>
</evidence>
<dbReference type="PANTHER" id="PTHR45625">
    <property type="entry name" value="PEPTIDYL-PROLYL CIS-TRANS ISOMERASE-RELATED"/>
    <property type="match status" value="1"/>
</dbReference>
<comment type="function">
    <text evidence="1">PPIases accelerate the folding of proteins. It catalyzes the cis-trans isomerization of proline imidic peptide bonds in oligopeptides.</text>
</comment>
<feature type="domain" description="PPIase cyclophilin-type" evidence="4">
    <location>
        <begin position="119"/>
        <end position="270"/>
    </location>
</feature>
<organism evidence="5 6">
    <name type="scientific">Nakamurella panacisegetis</name>
    <dbReference type="NCBI Taxonomy" id="1090615"/>
    <lineage>
        <taxon>Bacteria</taxon>
        <taxon>Bacillati</taxon>
        <taxon>Actinomycetota</taxon>
        <taxon>Actinomycetes</taxon>
        <taxon>Nakamurellales</taxon>
        <taxon>Nakamurellaceae</taxon>
        <taxon>Nakamurella</taxon>
    </lineage>
</organism>
<evidence type="ECO:0000256" key="2">
    <source>
        <dbReference type="SAM" id="MobiDB-lite"/>
    </source>
</evidence>
<accession>A0A1H0QW73</accession>
<evidence type="ECO:0000313" key="5">
    <source>
        <dbReference type="EMBL" id="SDP21375.1"/>
    </source>
</evidence>
<dbReference type="Pfam" id="PF00160">
    <property type="entry name" value="Pro_isomerase"/>
    <property type="match status" value="1"/>
</dbReference>
<name>A0A1H0QW73_9ACTN</name>
<evidence type="ECO:0000259" key="4">
    <source>
        <dbReference type="PROSITE" id="PS50072"/>
    </source>
</evidence>
<protein>
    <submittedName>
        <fullName evidence="5">Peptidyl-prolyl cis-trans isomerase B (Cyclophilin B)</fullName>
    </submittedName>
</protein>
<evidence type="ECO:0000313" key="6">
    <source>
        <dbReference type="Proteomes" id="UP000198741"/>
    </source>
</evidence>
<dbReference type="GO" id="GO:0003755">
    <property type="term" value="F:peptidyl-prolyl cis-trans isomerase activity"/>
    <property type="evidence" value="ECO:0007669"/>
    <property type="project" value="InterPro"/>
</dbReference>
<sequence>MPSNQQRREAAKRKLERQLVRREERERGRRQRLIVIGVVATVLVVAGGIWYATTRPKSSTAASDTTSTGTQTAATTSAPKTPCTYTTSGKAAKTVNKPSNTSPANTGTVDATIKLNGQDVPITLDRAAAPCTVNSFVSLASQKFYDNSPCWRLTGNSALNILQCGDPTGVGNGGPGYTFADELTKTKTYPKGTIAMANSYDANQQSGENTNGSQFFIVYKDSTLSPHYTVFGKVSDAGMAVIDAIAAKGVKNNAQDGAPVAKAVIDSVTVPADSVTATGSYASSATATAAAAGGAGGATTAAAATASTSASSSK</sequence>
<evidence type="ECO:0000256" key="3">
    <source>
        <dbReference type="SAM" id="Phobius"/>
    </source>
</evidence>
<dbReference type="OrthoDB" id="5507614at2"/>
<keyword evidence="6" id="KW-1185">Reference proteome</keyword>
<dbReference type="AlphaFoldDB" id="A0A1H0QW73"/>
<feature type="transmembrane region" description="Helical" evidence="3">
    <location>
        <begin position="33"/>
        <end position="52"/>
    </location>
</feature>
<dbReference type="STRING" id="1090615.SAMN04515671_3277"/>
<dbReference type="Proteomes" id="UP000198741">
    <property type="component" value="Chromosome I"/>
</dbReference>
<keyword evidence="3" id="KW-0472">Membrane</keyword>
<dbReference type="InterPro" id="IPR029000">
    <property type="entry name" value="Cyclophilin-like_dom_sf"/>
</dbReference>
<dbReference type="InterPro" id="IPR044666">
    <property type="entry name" value="Cyclophilin_A-like"/>
</dbReference>
<dbReference type="InterPro" id="IPR002130">
    <property type="entry name" value="Cyclophilin-type_PPIase_dom"/>
</dbReference>
<proteinExistence type="predicted"/>
<dbReference type="EMBL" id="LT629710">
    <property type="protein sequence ID" value="SDP21375.1"/>
    <property type="molecule type" value="Genomic_DNA"/>
</dbReference>
<gene>
    <name evidence="5" type="ORF">SAMN04515671_3277</name>
</gene>
<keyword evidence="3" id="KW-0812">Transmembrane</keyword>
<dbReference type="SUPFAM" id="SSF50891">
    <property type="entry name" value="Cyclophilin-like"/>
    <property type="match status" value="1"/>
</dbReference>
<keyword evidence="5" id="KW-0413">Isomerase</keyword>
<reference evidence="5 6" key="1">
    <citation type="submission" date="2016-10" db="EMBL/GenBank/DDBJ databases">
        <authorList>
            <person name="de Groot N.N."/>
        </authorList>
    </citation>
    <scope>NUCLEOTIDE SEQUENCE [LARGE SCALE GENOMIC DNA]</scope>
    <source>
        <strain evidence="6">P4-7,KCTC 19426,CECT 7604</strain>
    </source>
</reference>
<feature type="region of interest" description="Disordered" evidence="2">
    <location>
        <begin position="56"/>
        <end position="108"/>
    </location>
</feature>
<feature type="compositionally biased region" description="Low complexity" evidence="2">
    <location>
        <begin position="58"/>
        <end position="78"/>
    </location>
</feature>
<keyword evidence="3" id="KW-1133">Transmembrane helix</keyword>
<dbReference type="CDD" id="cd00317">
    <property type="entry name" value="cyclophilin"/>
    <property type="match status" value="1"/>
</dbReference>
<dbReference type="Gene3D" id="2.40.100.10">
    <property type="entry name" value="Cyclophilin-like"/>
    <property type="match status" value="1"/>
</dbReference>
<feature type="compositionally biased region" description="Polar residues" evidence="2">
    <location>
        <begin position="96"/>
        <end position="108"/>
    </location>
</feature>
<dbReference type="PANTHER" id="PTHR45625:SF3">
    <property type="entry name" value="PEPTIDYL-PROLYL CIS-TRANS ISOMERASE B-RELATED"/>
    <property type="match status" value="1"/>
</dbReference>
<dbReference type="PROSITE" id="PS50072">
    <property type="entry name" value="CSA_PPIASE_2"/>
    <property type="match status" value="1"/>
</dbReference>